<dbReference type="STRING" id="1293.SH09_05850"/>
<dbReference type="EMBL" id="BKAX01000003">
    <property type="protein sequence ID" value="GEQ05122.1"/>
    <property type="molecule type" value="Genomic_DNA"/>
</dbReference>
<evidence type="ECO:0000313" key="2">
    <source>
        <dbReference type="EMBL" id="GEQ05122.1"/>
    </source>
</evidence>
<dbReference type="InterPro" id="IPR000182">
    <property type="entry name" value="GNAT_dom"/>
</dbReference>
<proteinExistence type="predicted"/>
<reference evidence="3 4" key="1">
    <citation type="submission" date="2018-06" db="EMBL/GenBank/DDBJ databases">
        <authorList>
            <consortium name="Pathogen Informatics"/>
            <person name="Doyle S."/>
        </authorList>
    </citation>
    <scope>NUCLEOTIDE SEQUENCE [LARGE SCALE GENOMIC DNA]</scope>
    <source>
        <strain evidence="3 4">NCTC12195</strain>
    </source>
</reference>
<feature type="domain" description="N-acetyltransferase" evidence="1">
    <location>
        <begin position="1"/>
        <end position="168"/>
    </location>
</feature>
<dbReference type="GeneID" id="93845221"/>
<dbReference type="GO" id="GO:0016747">
    <property type="term" value="F:acyltransferase activity, transferring groups other than amino-acyl groups"/>
    <property type="evidence" value="ECO:0007669"/>
    <property type="project" value="InterPro"/>
</dbReference>
<keyword evidence="5" id="KW-1185">Reference proteome</keyword>
<dbReference type="OrthoDB" id="9796381at2"/>
<dbReference type="AlphaFoldDB" id="A0A0D0SHM1"/>
<evidence type="ECO:0000259" key="1">
    <source>
        <dbReference type="PROSITE" id="PS51186"/>
    </source>
</evidence>
<evidence type="ECO:0000313" key="5">
    <source>
        <dbReference type="Proteomes" id="UP000321057"/>
    </source>
</evidence>
<dbReference type="RefSeq" id="WP_042738689.1">
    <property type="nucleotide sequence ID" value="NZ_BKAX01000003.1"/>
</dbReference>
<name>A0A0D0SHM1_STAGA</name>
<gene>
    <name evidence="3" type="ORF">NCTC12195_02508</name>
    <name evidence="2" type="ORF">SGA02_09500</name>
</gene>
<sequence>MIRVATLRDLNSILTIVEEAKAVMQQDNNNQWDEHYPVESHFEEDINKETLYVLEENDEIYAFIVVDQSQSEWYDNLKWPVNREGAYVIHRLAASAEYKGAATKLFDFAVNLALDHDIHVMITDTFALNKRAQGLFEKFGFNKVGEAKIDYHPYNKGEPFYAYYKNLEE</sequence>
<evidence type="ECO:0000313" key="4">
    <source>
        <dbReference type="Proteomes" id="UP000255277"/>
    </source>
</evidence>
<dbReference type="Proteomes" id="UP000321057">
    <property type="component" value="Unassembled WGS sequence"/>
</dbReference>
<evidence type="ECO:0000313" key="3">
    <source>
        <dbReference type="EMBL" id="SUM33055.1"/>
    </source>
</evidence>
<reference evidence="2 5" key="2">
    <citation type="submission" date="2019-07" db="EMBL/GenBank/DDBJ databases">
        <title>Whole genome shotgun sequence of Staphylococcus gallinarum NBRC 109767.</title>
        <authorList>
            <person name="Hosoyama A."/>
            <person name="Uohara A."/>
            <person name="Ohji S."/>
            <person name="Ichikawa N."/>
        </authorList>
    </citation>
    <scope>NUCLEOTIDE SEQUENCE [LARGE SCALE GENOMIC DNA]</scope>
    <source>
        <strain evidence="2 5">NBRC 109767</strain>
    </source>
</reference>
<dbReference type="Proteomes" id="UP000255277">
    <property type="component" value="Unassembled WGS sequence"/>
</dbReference>
<keyword evidence="3" id="KW-0808">Transferase</keyword>
<dbReference type="Gene3D" id="3.40.630.30">
    <property type="match status" value="1"/>
</dbReference>
<organism evidence="3 4">
    <name type="scientific">Staphylococcus gallinarum</name>
    <dbReference type="NCBI Taxonomy" id="1293"/>
    <lineage>
        <taxon>Bacteria</taxon>
        <taxon>Bacillati</taxon>
        <taxon>Bacillota</taxon>
        <taxon>Bacilli</taxon>
        <taxon>Bacillales</taxon>
        <taxon>Staphylococcaceae</taxon>
        <taxon>Staphylococcus</taxon>
    </lineage>
</organism>
<accession>A0A0D0SHM1</accession>
<dbReference type="EMBL" id="UHDK01000001">
    <property type="protein sequence ID" value="SUM33055.1"/>
    <property type="molecule type" value="Genomic_DNA"/>
</dbReference>
<dbReference type="SUPFAM" id="SSF55729">
    <property type="entry name" value="Acyl-CoA N-acyltransferases (Nat)"/>
    <property type="match status" value="1"/>
</dbReference>
<dbReference type="InterPro" id="IPR016181">
    <property type="entry name" value="Acyl_CoA_acyltransferase"/>
</dbReference>
<dbReference type="Pfam" id="PF00583">
    <property type="entry name" value="Acetyltransf_1"/>
    <property type="match status" value="1"/>
</dbReference>
<protein>
    <submittedName>
        <fullName evidence="2 3">Acetyltransferase</fullName>
    </submittedName>
</protein>
<dbReference type="PROSITE" id="PS51186">
    <property type="entry name" value="GNAT"/>
    <property type="match status" value="1"/>
</dbReference>